<comment type="caution">
    <text evidence="1">The sequence shown here is derived from an EMBL/GenBank/DDBJ whole genome shotgun (WGS) entry which is preliminary data.</text>
</comment>
<sequence length="348" mass="40143">MKRKDPAPMSTWRGMKNMRVAYGRAVAKSCNDRLSPDVEDNSATQADVIMEESSLGSPIRTTSGEWVIKLENARREAQEQEQRAQAQEQRALSAEKLVQKLQALLHTSQTRANQKLEEGLRQMTMLEDEVNQMKQDMEFQQQELEEERERGILQQRIGELRGMHRTLTSDFMCSICAELMRLPMSLITDCGHSFCAKCMIGAWSQTIQHVSRRDELIQPFKQMSCPMCRANVDLPSEYPHERKKTFFMREEIAMRRHIDGLIEALQRGIQTLGLPADDELAVKYGAHGTETVERLPGLMQERKLLRIVKRDWASFTAYQFSKNKEYYLGGQRFEPPVEIIVVDEDELA</sequence>
<proteinExistence type="predicted"/>
<reference evidence="1" key="1">
    <citation type="journal article" date="2021" name="New Phytol.">
        <title>Evolutionary innovations through gain and loss of genes in the ectomycorrhizal Boletales.</title>
        <authorList>
            <person name="Wu G."/>
            <person name="Miyauchi S."/>
            <person name="Morin E."/>
            <person name="Kuo A."/>
            <person name="Drula E."/>
            <person name="Varga T."/>
            <person name="Kohler A."/>
            <person name="Feng B."/>
            <person name="Cao Y."/>
            <person name="Lipzen A."/>
            <person name="Daum C."/>
            <person name="Hundley H."/>
            <person name="Pangilinan J."/>
            <person name="Johnson J."/>
            <person name="Barry K."/>
            <person name="LaButti K."/>
            <person name="Ng V."/>
            <person name="Ahrendt S."/>
            <person name="Min B."/>
            <person name="Choi I.G."/>
            <person name="Park H."/>
            <person name="Plett J.M."/>
            <person name="Magnuson J."/>
            <person name="Spatafora J.W."/>
            <person name="Nagy L.G."/>
            <person name="Henrissat B."/>
            <person name="Grigoriev I.V."/>
            <person name="Yang Z.L."/>
            <person name="Xu J."/>
            <person name="Martin F.M."/>
        </authorList>
    </citation>
    <scope>NUCLEOTIDE SEQUENCE</scope>
    <source>
        <strain evidence="1">ATCC 28755</strain>
    </source>
</reference>
<gene>
    <name evidence="1" type="ORF">BJ138DRAFT_1106285</name>
</gene>
<protein>
    <submittedName>
        <fullName evidence="1">Uncharacterized protein</fullName>
    </submittedName>
</protein>
<evidence type="ECO:0000313" key="2">
    <source>
        <dbReference type="Proteomes" id="UP000790377"/>
    </source>
</evidence>
<keyword evidence="2" id="KW-1185">Reference proteome</keyword>
<dbReference type="EMBL" id="MU268280">
    <property type="protein sequence ID" value="KAH7905073.1"/>
    <property type="molecule type" value="Genomic_DNA"/>
</dbReference>
<dbReference type="Proteomes" id="UP000790377">
    <property type="component" value="Unassembled WGS sequence"/>
</dbReference>
<evidence type="ECO:0000313" key="1">
    <source>
        <dbReference type="EMBL" id="KAH7905073.1"/>
    </source>
</evidence>
<organism evidence="1 2">
    <name type="scientific">Hygrophoropsis aurantiaca</name>
    <dbReference type="NCBI Taxonomy" id="72124"/>
    <lineage>
        <taxon>Eukaryota</taxon>
        <taxon>Fungi</taxon>
        <taxon>Dikarya</taxon>
        <taxon>Basidiomycota</taxon>
        <taxon>Agaricomycotina</taxon>
        <taxon>Agaricomycetes</taxon>
        <taxon>Agaricomycetidae</taxon>
        <taxon>Boletales</taxon>
        <taxon>Coniophorineae</taxon>
        <taxon>Hygrophoropsidaceae</taxon>
        <taxon>Hygrophoropsis</taxon>
    </lineage>
</organism>
<name>A0ACB7ZWG1_9AGAM</name>
<accession>A0ACB7ZWG1</accession>